<dbReference type="SUPFAM" id="SSF53098">
    <property type="entry name" value="Ribonuclease H-like"/>
    <property type="match status" value="1"/>
</dbReference>
<reference evidence="5 8" key="1">
    <citation type="submission" date="2013-05" db="EMBL/GenBank/DDBJ databases">
        <title>Complete genome sequence of the lipase-producing bacterium Photobacterium gaetbulicola Gung47.</title>
        <authorList>
            <person name="Kim Y.-O."/>
        </authorList>
    </citation>
    <scope>NUCLEOTIDE SEQUENCE [LARGE SCALE GENOMIC DNA]</scope>
    <source>
        <strain evidence="5 8">Gung47</strain>
    </source>
</reference>
<evidence type="ECO:0000313" key="7">
    <source>
        <dbReference type="EMBL" id="AJR09628.1"/>
    </source>
</evidence>
<keyword evidence="8" id="KW-1185">Reference proteome</keyword>
<dbReference type="Proteomes" id="UP000032303">
    <property type="component" value="Chromosome 2"/>
</dbReference>
<dbReference type="GO" id="GO:0015074">
    <property type="term" value="P:DNA integration"/>
    <property type="evidence" value="ECO:0007669"/>
    <property type="project" value="InterPro"/>
</dbReference>
<dbReference type="KEGG" id="pgb:H744_2c0121"/>
<dbReference type="Pfam" id="PF22483">
    <property type="entry name" value="Mu-transpos_C_2"/>
    <property type="match status" value="1"/>
</dbReference>
<dbReference type="KEGG" id="pgb:H744_1c0493"/>
<feature type="domain" description="Integrase catalytic" evidence="4">
    <location>
        <begin position="136"/>
        <end position="317"/>
    </location>
</feature>
<dbReference type="InterPro" id="IPR036397">
    <property type="entry name" value="RNaseH_sf"/>
</dbReference>
<dbReference type="HOGENOM" id="CLU_020626_11_0_6"/>
<dbReference type="Proteomes" id="UP000032303">
    <property type="component" value="Chromosome 1"/>
</dbReference>
<dbReference type="GO" id="GO:0003676">
    <property type="term" value="F:nucleic acid binding"/>
    <property type="evidence" value="ECO:0007669"/>
    <property type="project" value="InterPro"/>
</dbReference>
<organism evidence="5 8">
    <name type="scientific">Photobacterium gaetbulicola Gung47</name>
    <dbReference type="NCBI Taxonomy" id="658445"/>
    <lineage>
        <taxon>Bacteria</taxon>
        <taxon>Pseudomonadati</taxon>
        <taxon>Pseudomonadota</taxon>
        <taxon>Gammaproteobacteria</taxon>
        <taxon>Vibrionales</taxon>
        <taxon>Vibrionaceae</taxon>
        <taxon>Photobacterium</taxon>
    </lineage>
</organism>
<evidence type="ECO:0000256" key="1">
    <source>
        <dbReference type="ARBA" id="ARBA00009277"/>
    </source>
</evidence>
<dbReference type="Gene3D" id="3.30.420.10">
    <property type="entry name" value="Ribonuclease H-like superfamily/Ribonuclease H"/>
    <property type="match status" value="1"/>
</dbReference>
<dbReference type="OrthoDB" id="2065409at2"/>
<dbReference type="EMBL" id="CP005974">
    <property type="protein sequence ID" value="AJR06883.1"/>
    <property type="molecule type" value="Genomic_DNA"/>
</dbReference>
<dbReference type="InterPro" id="IPR012337">
    <property type="entry name" value="RNaseH-like_sf"/>
</dbReference>
<evidence type="ECO:0000313" key="8">
    <source>
        <dbReference type="Proteomes" id="UP000032303"/>
    </source>
</evidence>
<dbReference type="NCBIfam" id="NF033546">
    <property type="entry name" value="transpos_IS21"/>
    <property type="match status" value="1"/>
</dbReference>
<dbReference type="PROSITE" id="PS50994">
    <property type="entry name" value="INTEGRASE"/>
    <property type="match status" value="1"/>
</dbReference>
<dbReference type="KEGG" id="pgb:H744_2c2977"/>
<dbReference type="AlphaFoldDB" id="A0A0C5WEH6"/>
<protein>
    <submittedName>
        <fullName evidence="5">Integrase catalytic subunit</fullName>
    </submittedName>
</protein>
<evidence type="ECO:0000313" key="5">
    <source>
        <dbReference type="EMBL" id="AJR05518.1"/>
    </source>
</evidence>
<evidence type="ECO:0000259" key="4">
    <source>
        <dbReference type="PROSITE" id="PS50994"/>
    </source>
</evidence>
<dbReference type="InterPro" id="IPR054353">
    <property type="entry name" value="IstA-like_C"/>
</dbReference>
<evidence type="ECO:0000313" key="6">
    <source>
        <dbReference type="EMBL" id="AJR06883.1"/>
    </source>
</evidence>
<accession>A0A0C5WEH6</accession>
<dbReference type="InterPro" id="IPR001584">
    <property type="entry name" value="Integrase_cat-core"/>
</dbReference>
<dbReference type="PROSITE" id="PS50532">
    <property type="entry name" value="HTH_IS408"/>
    <property type="match status" value="1"/>
</dbReference>
<dbReference type="Pfam" id="PF00665">
    <property type="entry name" value="rve"/>
    <property type="match status" value="1"/>
</dbReference>
<dbReference type="STRING" id="658445.H744_1c0493"/>
<feature type="region of interest" description="Disordered" evidence="2">
    <location>
        <begin position="486"/>
        <end position="513"/>
    </location>
</feature>
<evidence type="ECO:0000256" key="2">
    <source>
        <dbReference type="SAM" id="MobiDB-lite"/>
    </source>
</evidence>
<evidence type="ECO:0000259" key="3">
    <source>
        <dbReference type="PROSITE" id="PS50532"/>
    </source>
</evidence>
<gene>
    <name evidence="5" type="ORF">H744_1c0493</name>
    <name evidence="6" type="ORF">H744_2c0121</name>
    <name evidence="7" type="ORF">H744_2c2977</name>
</gene>
<proteinExistence type="inferred from homology"/>
<dbReference type="PATRIC" id="fig|658445.3.peg.2019"/>
<dbReference type="PANTHER" id="PTHR35004">
    <property type="entry name" value="TRANSPOSASE RV3428C-RELATED"/>
    <property type="match status" value="1"/>
</dbReference>
<dbReference type="EMBL" id="CP005973">
    <property type="protein sequence ID" value="AJR05518.1"/>
    <property type="molecule type" value="Genomic_DNA"/>
</dbReference>
<sequence length="513" mass="59701">MPAKRIAMRKIRDVLRLKLDARLSIRQISASTKVSVGAIQKLLQKAQALNLTWPLPDSLTDEQLAQLFYPEADTRASSRYQVPDWAAVHQELKRKGITKQLLWEEYTQQYPNRCYSYSQFCDRYLHWNKQQRRSMRQLHKAGEKCFIDYCGQTVPIICQSTGEVRHAQVFVAVLGASNYTYAEATESQSLPDWLQSHVRAFEFFGGTPEMLIPDNLRSGVSKACRYDPELNPSYQQVAEHYQVAVMPARPYKPKDKAKAEVGVQVVERWILARLRHHSFFSLAELNQCIRALLEELNQKPFKQLPGNRKEAFEKLDRPALKPLPCTPYRYVAIKQVKVNIDYHIQYEHHHYSVPHQYVGERLELHAGERLIQLYYRQQLVASHPRKRYPGITTDESHMPKRHQKHQQWTPGRLKRWASAIGPDTLQWVSERMEEKAHPEQAYRLCLGLLSLSRQYPAQRLNTSCKLANQEGLVKLRQIKSILASNRDQLSEQEDGNPCLPQDHENIRGPHTFH</sequence>
<name>A0A0C5WEH6_9GAMM</name>
<feature type="domain" description="HTH IS408-type" evidence="3">
    <location>
        <begin position="11"/>
        <end position="92"/>
    </location>
</feature>
<dbReference type="PANTHER" id="PTHR35004:SF8">
    <property type="entry name" value="TRANSPOSASE RV3428C-RELATED"/>
    <property type="match status" value="1"/>
</dbReference>
<dbReference type="EMBL" id="CP005974">
    <property type="protein sequence ID" value="AJR09628.1"/>
    <property type="molecule type" value="Genomic_DNA"/>
</dbReference>
<comment type="similarity">
    <text evidence="1">Belongs to the transposase IS21/IS408/IS1162 family.</text>
</comment>
<dbReference type="InterPro" id="IPR017895">
    <property type="entry name" value="HTH_IS408/IS1162_type"/>
</dbReference>